<feature type="region of interest" description="Disordered" evidence="4">
    <location>
        <begin position="1"/>
        <end position="35"/>
    </location>
</feature>
<evidence type="ECO:0000256" key="2">
    <source>
        <dbReference type="ARBA" id="ARBA00023200"/>
    </source>
</evidence>
<name>A0A1J0HTY6_9INFA</name>
<dbReference type="Pfam" id="PF11986">
    <property type="entry name" value="PB1-F2"/>
    <property type="match status" value="1"/>
</dbReference>
<sequence>MEQEQDTPWTQSTEHINIQKRGNGRQTPRLGHPSSTQLMDHYLKIMNQVDMHKQTVS</sequence>
<dbReference type="HAMAP" id="MF_04064">
    <property type="entry name" value="INFV_PB1F2"/>
    <property type="match status" value="1"/>
</dbReference>
<proteinExistence type="inferred from homology"/>
<evidence type="ECO:0000256" key="4">
    <source>
        <dbReference type="SAM" id="MobiDB-lite"/>
    </source>
</evidence>
<keyword evidence="2 3" id="KW-1035">Host cytoplasm</keyword>
<protein>
    <recommendedName>
        <fullName evidence="3">Protein PB1-F2</fullName>
    </recommendedName>
</protein>
<accession>A0A1J0HTY6</accession>
<dbReference type="EMBL" id="KY041904">
    <property type="protein sequence ID" value="APC58055.1"/>
    <property type="molecule type" value="Viral_cRNA"/>
</dbReference>
<keyword evidence="1 3" id="KW-1048">Host nucleus</keyword>
<evidence type="ECO:0000313" key="5">
    <source>
        <dbReference type="EMBL" id="APC58055.1"/>
    </source>
</evidence>
<dbReference type="GO" id="GO:0044164">
    <property type="term" value="C:host cell cytosol"/>
    <property type="evidence" value="ECO:0007669"/>
    <property type="project" value="UniProtKB-SubCell"/>
</dbReference>
<gene>
    <name evidence="5" type="primary">PB1-F2</name>
    <name evidence="3" type="synonym">PB1</name>
</gene>
<reference evidence="5" key="1">
    <citation type="submission" date="2016-10" db="EMBL/GenBank/DDBJ databases">
        <authorList>
            <consortium name="USDA Swine Surveillance"/>
        </authorList>
    </citation>
    <scope>NUCLEOTIDE SEQUENCE</scope>
    <source>
        <strain evidence="5">A/swine/Iowa/A01797178/2015</strain>
    </source>
</reference>
<evidence type="ECO:0000256" key="1">
    <source>
        <dbReference type="ARBA" id="ARBA00022562"/>
    </source>
</evidence>
<comment type="similarity">
    <text evidence="3">Belongs to the influenza viruses PB1-F2 family.</text>
</comment>
<comment type="function">
    <text evidence="3">May play an important role in promoting lung pathology in both primary viral infection and secondary bacterial infection.</text>
</comment>
<dbReference type="GO" id="GO:0042025">
    <property type="term" value="C:host cell nucleus"/>
    <property type="evidence" value="ECO:0007669"/>
    <property type="project" value="UniProtKB-SubCell"/>
</dbReference>
<comment type="subcellular location">
    <subcellularLocation>
        <location evidence="3">Host nucleus</location>
    </subcellularLocation>
    <subcellularLocation>
        <location evidence="3">Host cytoplasm</location>
        <location evidence="3">Host cytosol</location>
    </subcellularLocation>
</comment>
<evidence type="ECO:0000256" key="3">
    <source>
        <dbReference type="HAMAP-Rule" id="MF_04064"/>
    </source>
</evidence>
<dbReference type="GO" id="GO:0016020">
    <property type="term" value="C:membrane"/>
    <property type="evidence" value="ECO:0007669"/>
    <property type="project" value="UniProtKB-UniRule"/>
</dbReference>
<organism evidence="5">
    <name type="scientific">Influenza A virus</name>
    <name type="common">A/swine/Iowa/A01797178/2015(H1N2)</name>
    <dbReference type="NCBI Taxonomy" id="1766812"/>
    <lineage>
        <taxon>Viruses</taxon>
        <taxon>Riboviria</taxon>
        <taxon>Orthornavirae</taxon>
        <taxon>Negarnaviricota</taxon>
        <taxon>Polyploviricotina</taxon>
        <taxon>Insthoviricetes</taxon>
        <taxon>Articulavirales</taxon>
        <taxon>Orthomyxoviridae</taxon>
        <taxon>Alphainfluenzavirus</taxon>
        <taxon>Alphainfluenzavirus influenzae</taxon>
        <taxon>Influenza A virus</taxon>
    </lineage>
</organism>
<dbReference type="InterPro" id="IPR021045">
    <property type="entry name" value="Flu_proapoptotic_PB1-F2"/>
</dbReference>
<feature type="compositionally biased region" description="Polar residues" evidence="4">
    <location>
        <begin position="1"/>
        <end position="16"/>
    </location>
</feature>